<feature type="compositionally biased region" description="Acidic residues" evidence="1">
    <location>
        <begin position="41"/>
        <end position="59"/>
    </location>
</feature>
<evidence type="ECO:0000256" key="2">
    <source>
        <dbReference type="SAM" id="Phobius"/>
    </source>
</evidence>
<dbReference type="AlphaFoldDB" id="A0A239XBM6"/>
<evidence type="ECO:0000256" key="1">
    <source>
        <dbReference type="SAM" id="MobiDB-lite"/>
    </source>
</evidence>
<protein>
    <submittedName>
        <fullName evidence="3">Uncharacterized protein</fullName>
    </submittedName>
</protein>
<keyword evidence="2" id="KW-0812">Transmembrane</keyword>
<keyword evidence="2" id="KW-0472">Membrane</keyword>
<dbReference type="KEGG" id="saco:SAME_01791"/>
<keyword evidence="2" id="KW-1133">Transmembrane helix</keyword>
<proteinExistence type="predicted"/>
<evidence type="ECO:0000313" key="3">
    <source>
        <dbReference type="EMBL" id="SNV44039.1"/>
    </source>
</evidence>
<gene>
    <name evidence="3" type="ORF">SAMEA4504048_01791</name>
</gene>
<dbReference type="Proteomes" id="UP000215144">
    <property type="component" value="Chromosome 1"/>
</dbReference>
<dbReference type="RefSeq" id="WP_017769715.1">
    <property type="nucleotide sequence ID" value="NZ_LT906454.1"/>
</dbReference>
<accession>A0A239XBM6</accession>
<name>A0A239XBM6_STRAI</name>
<feature type="region of interest" description="Disordered" evidence="1">
    <location>
        <begin position="31"/>
        <end position="59"/>
    </location>
</feature>
<evidence type="ECO:0000313" key="4">
    <source>
        <dbReference type="Proteomes" id="UP000215144"/>
    </source>
</evidence>
<dbReference type="EMBL" id="LT906454">
    <property type="protein sequence ID" value="SNV44039.1"/>
    <property type="molecule type" value="Genomic_DNA"/>
</dbReference>
<organism evidence="3 4">
    <name type="scientific">Streptococcus acidominimus</name>
    <dbReference type="NCBI Taxonomy" id="1326"/>
    <lineage>
        <taxon>Bacteria</taxon>
        <taxon>Bacillati</taxon>
        <taxon>Bacillota</taxon>
        <taxon>Bacilli</taxon>
        <taxon>Lactobacillales</taxon>
        <taxon>Streptococcaceae</taxon>
        <taxon>Streptococcus</taxon>
    </lineage>
</organism>
<feature type="transmembrane region" description="Helical" evidence="2">
    <location>
        <begin position="6"/>
        <end position="26"/>
    </location>
</feature>
<reference evidence="3 4" key="1">
    <citation type="submission" date="2017-06" db="EMBL/GenBank/DDBJ databases">
        <authorList>
            <consortium name="Pathogen Informatics"/>
        </authorList>
    </citation>
    <scope>NUCLEOTIDE SEQUENCE [LARGE SCALE GENOMIC DNA]</scope>
    <source>
        <strain evidence="3 4">NCTC11291</strain>
    </source>
</reference>
<dbReference type="GeneID" id="301157423"/>
<sequence length="59" mass="6859">MTTLQLIALIFFVFSVLKVFALFKVLDLFKPKGDSPGQEVKEDDETIMEEDDWEDESLF</sequence>